<organism evidence="2 3">
    <name type="scientific">Mesoterricola silvestris</name>
    <dbReference type="NCBI Taxonomy" id="2927979"/>
    <lineage>
        <taxon>Bacteria</taxon>
        <taxon>Pseudomonadati</taxon>
        <taxon>Acidobacteriota</taxon>
        <taxon>Holophagae</taxon>
        <taxon>Holophagales</taxon>
        <taxon>Holophagaceae</taxon>
        <taxon>Mesoterricola</taxon>
    </lineage>
</organism>
<gene>
    <name evidence="2" type="ORF">METEAL_02600</name>
</gene>
<dbReference type="AlphaFoldDB" id="A0AA48GST0"/>
<evidence type="ECO:0000259" key="1">
    <source>
        <dbReference type="Pfam" id="PF00364"/>
    </source>
</evidence>
<name>A0AA48GST0_9BACT</name>
<evidence type="ECO:0000313" key="3">
    <source>
        <dbReference type="Proteomes" id="UP001238179"/>
    </source>
</evidence>
<sequence>MIIRAEWPGYVMGVLVAPGQEVEEDESLMLLEGTDSGHTPFYVSAPESGKIKRILLEEGDFAEEDDELVELADMD</sequence>
<reference evidence="3" key="1">
    <citation type="journal article" date="2023" name="Int. J. Syst. Evol. Microbiol.">
        <title>Mesoterricola silvestris gen. nov., sp. nov., Mesoterricola sediminis sp. nov., Geothrix oryzae sp. nov., Geothrix edaphica sp. nov., Geothrix rubra sp. nov., and Geothrix limicola sp. nov., six novel members of Acidobacteriota isolated from soils.</title>
        <authorList>
            <person name="Itoh H."/>
            <person name="Sugisawa Y."/>
            <person name="Mise K."/>
            <person name="Xu Z."/>
            <person name="Kuniyasu M."/>
            <person name="Ushijima N."/>
            <person name="Kawano K."/>
            <person name="Kobayashi E."/>
            <person name="Shiratori Y."/>
            <person name="Masuda Y."/>
            <person name="Senoo K."/>
        </authorList>
    </citation>
    <scope>NUCLEOTIDE SEQUENCE [LARGE SCALE GENOMIC DNA]</scope>
    <source>
        <strain evidence="3">W79</strain>
    </source>
</reference>
<dbReference type="Pfam" id="PF00364">
    <property type="entry name" value="Biotin_lipoyl"/>
    <property type="match status" value="1"/>
</dbReference>
<dbReference type="Proteomes" id="UP001238179">
    <property type="component" value="Chromosome"/>
</dbReference>
<dbReference type="InterPro" id="IPR011053">
    <property type="entry name" value="Single_hybrid_motif"/>
</dbReference>
<dbReference type="RefSeq" id="WP_316413980.1">
    <property type="nucleotide sequence ID" value="NZ_AP027080.1"/>
</dbReference>
<dbReference type="EMBL" id="AP027080">
    <property type="protein sequence ID" value="BDU71086.1"/>
    <property type="molecule type" value="Genomic_DNA"/>
</dbReference>
<feature type="domain" description="Lipoyl-binding" evidence="1">
    <location>
        <begin position="9"/>
        <end position="71"/>
    </location>
</feature>
<proteinExistence type="predicted"/>
<dbReference type="KEGG" id="msil:METEAL_02600"/>
<protein>
    <recommendedName>
        <fullName evidence="1">Lipoyl-binding domain-containing protein</fullName>
    </recommendedName>
</protein>
<dbReference type="InterPro" id="IPR000089">
    <property type="entry name" value="Biotin_lipoyl"/>
</dbReference>
<accession>A0AA48GST0</accession>
<dbReference type="SUPFAM" id="SSF51230">
    <property type="entry name" value="Single hybrid motif"/>
    <property type="match status" value="1"/>
</dbReference>
<dbReference type="CDD" id="cd06850">
    <property type="entry name" value="biotinyl_domain"/>
    <property type="match status" value="1"/>
</dbReference>
<dbReference type="Gene3D" id="2.40.50.100">
    <property type="match status" value="1"/>
</dbReference>
<keyword evidence="3" id="KW-1185">Reference proteome</keyword>
<evidence type="ECO:0000313" key="2">
    <source>
        <dbReference type="EMBL" id="BDU71086.1"/>
    </source>
</evidence>